<proteinExistence type="predicted"/>
<evidence type="ECO:0000313" key="4">
    <source>
        <dbReference type="Proteomes" id="UP001156856"/>
    </source>
</evidence>
<reference evidence="2" key="1">
    <citation type="journal article" date="2014" name="Int. J. Syst. Evol. Microbiol.">
        <title>Complete genome of a new Firmicutes species belonging to the dominant human colonic microbiota ('Ruminococcus bicirculans') reveals two chromosomes and a selective capacity to utilize plant glucans.</title>
        <authorList>
            <consortium name="NISC Comparative Sequencing Program"/>
            <person name="Wegmann U."/>
            <person name="Louis P."/>
            <person name="Goesmann A."/>
            <person name="Henrissat B."/>
            <person name="Duncan S.H."/>
            <person name="Flint H.J."/>
        </authorList>
    </citation>
    <scope>NUCLEOTIDE SEQUENCE</scope>
    <source>
        <strain evidence="2">NBRC 107715</strain>
    </source>
</reference>
<keyword evidence="4" id="KW-1185">Reference proteome</keyword>
<reference evidence="1 3" key="3">
    <citation type="submission" date="2019-07" db="EMBL/GenBank/DDBJ databases">
        <title>Whole genome shotgun sequence of Methylobacterium oxalidis NBRC 107715.</title>
        <authorList>
            <person name="Hosoyama A."/>
            <person name="Uohara A."/>
            <person name="Ohji S."/>
            <person name="Ichikawa N."/>
        </authorList>
    </citation>
    <scope>NUCLEOTIDE SEQUENCE [LARGE SCALE GENOMIC DNA]</scope>
    <source>
        <strain evidence="1 3">NBRC 107715</strain>
    </source>
</reference>
<dbReference type="EMBL" id="BSPK01000022">
    <property type="protein sequence ID" value="GLS63441.1"/>
    <property type="molecule type" value="Genomic_DNA"/>
</dbReference>
<protein>
    <submittedName>
        <fullName evidence="1">Uncharacterized protein</fullName>
    </submittedName>
</protein>
<dbReference type="AlphaFoldDB" id="A0A512JCB1"/>
<reference evidence="4" key="2">
    <citation type="journal article" date="2019" name="Int. J. Syst. Evol. Microbiol.">
        <title>The Global Catalogue of Microorganisms (GCM) 10K type strain sequencing project: providing services to taxonomists for standard genome sequencing and annotation.</title>
        <authorList>
            <consortium name="The Broad Institute Genomics Platform"/>
            <consortium name="The Broad Institute Genome Sequencing Center for Infectious Disease"/>
            <person name="Wu L."/>
            <person name="Ma J."/>
        </authorList>
    </citation>
    <scope>NUCLEOTIDE SEQUENCE [LARGE SCALE GENOMIC DNA]</scope>
    <source>
        <strain evidence="4">NBRC 107715</strain>
    </source>
</reference>
<sequence length="73" mass="8234">MRRGQRPSAEQVVLMLRQTEVQTAQGKSIAVACKEAVLVKEYDGPKYSFCSPWVEVAYDYRSALFRLPKPLAA</sequence>
<accession>A0A512JCB1</accession>
<gene>
    <name evidence="2" type="ORF">GCM10007888_18220</name>
    <name evidence="1" type="ORF">MOX02_56260</name>
</gene>
<evidence type="ECO:0000313" key="1">
    <source>
        <dbReference type="EMBL" id="GEP07588.1"/>
    </source>
</evidence>
<dbReference type="EMBL" id="BJZU01000165">
    <property type="protein sequence ID" value="GEP07588.1"/>
    <property type="molecule type" value="Genomic_DNA"/>
</dbReference>
<evidence type="ECO:0000313" key="2">
    <source>
        <dbReference type="EMBL" id="GLS63441.1"/>
    </source>
</evidence>
<dbReference type="OrthoDB" id="9809060at2"/>
<comment type="caution">
    <text evidence="1">The sequence shown here is derived from an EMBL/GenBank/DDBJ whole genome shotgun (WGS) entry which is preliminary data.</text>
</comment>
<reference evidence="2" key="4">
    <citation type="submission" date="2023-01" db="EMBL/GenBank/DDBJ databases">
        <title>Draft genome sequence of Methylobacterium oxalidis strain NBRC 107715.</title>
        <authorList>
            <person name="Sun Q."/>
            <person name="Mori K."/>
        </authorList>
    </citation>
    <scope>NUCLEOTIDE SEQUENCE</scope>
    <source>
        <strain evidence="2">NBRC 107715</strain>
    </source>
</reference>
<organism evidence="1 3">
    <name type="scientific">Methylobacterium oxalidis</name>
    <dbReference type="NCBI Taxonomy" id="944322"/>
    <lineage>
        <taxon>Bacteria</taxon>
        <taxon>Pseudomonadati</taxon>
        <taxon>Pseudomonadota</taxon>
        <taxon>Alphaproteobacteria</taxon>
        <taxon>Hyphomicrobiales</taxon>
        <taxon>Methylobacteriaceae</taxon>
        <taxon>Methylobacterium</taxon>
    </lineage>
</organism>
<dbReference type="Proteomes" id="UP000321960">
    <property type="component" value="Unassembled WGS sequence"/>
</dbReference>
<name>A0A512JCB1_9HYPH</name>
<dbReference type="Proteomes" id="UP001156856">
    <property type="component" value="Unassembled WGS sequence"/>
</dbReference>
<evidence type="ECO:0000313" key="3">
    <source>
        <dbReference type="Proteomes" id="UP000321960"/>
    </source>
</evidence>